<gene>
    <name evidence="3" type="ORF">DCAR_025543</name>
    <name evidence="4" type="ORF">DCAR_0729426</name>
</gene>
<dbReference type="EMBL" id="CP093349">
    <property type="protein sequence ID" value="WOH09965.1"/>
    <property type="molecule type" value="Genomic_DNA"/>
</dbReference>
<evidence type="ECO:0000256" key="2">
    <source>
        <dbReference type="SAM" id="SignalP"/>
    </source>
</evidence>
<keyword evidence="5" id="KW-1185">Reference proteome</keyword>
<reference evidence="3" key="1">
    <citation type="journal article" date="2016" name="Nat. Genet.">
        <title>A high-quality carrot genome assembly provides new insights into carotenoid accumulation and asterid genome evolution.</title>
        <authorList>
            <person name="Iorizzo M."/>
            <person name="Ellison S."/>
            <person name="Senalik D."/>
            <person name="Zeng P."/>
            <person name="Satapoomin P."/>
            <person name="Huang J."/>
            <person name="Bowman M."/>
            <person name="Iovene M."/>
            <person name="Sanseverino W."/>
            <person name="Cavagnaro P."/>
            <person name="Yildiz M."/>
            <person name="Macko-Podgorni A."/>
            <person name="Moranska E."/>
            <person name="Grzebelus E."/>
            <person name="Grzebelus D."/>
            <person name="Ashrafi H."/>
            <person name="Zheng Z."/>
            <person name="Cheng S."/>
            <person name="Spooner D."/>
            <person name="Van Deynze A."/>
            <person name="Simon P."/>
        </authorList>
    </citation>
    <scope>NUCLEOTIDE SEQUENCE [LARGE SCALE GENOMIC DNA]</scope>
    <source>
        <tissue evidence="3">Leaf</tissue>
    </source>
</reference>
<dbReference type="Gramene" id="KZM88468">
    <property type="protein sequence ID" value="KZM88468"/>
    <property type="gene ID" value="DCAR_025543"/>
</dbReference>
<evidence type="ECO:0000256" key="1">
    <source>
        <dbReference type="SAM" id="MobiDB-lite"/>
    </source>
</evidence>
<keyword evidence="2" id="KW-0732">Signal</keyword>
<dbReference type="Proteomes" id="UP000077755">
    <property type="component" value="Chromosome 7"/>
</dbReference>
<feature type="region of interest" description="Disordered" evidence="1">
    <location>
        <begin position="42"/>
        <end position="76"/>
    </location>
</feature>
<dbReference type="AlphaFoldDB" id="A0A164U5T7"/>
<dbReference type="EMBL" id="LNRQ01000007">
    <property type="protein sequence ID" value="KZM88468.1"/>
    <property type="molecule type" value="Genomic_DNA"/>
</dbReference>
<feature type="chain" id="PRO_5007853520" evidence="2">
    <location>
        <begin position="20"/>
        <end position="150"/>
    </location>
</feature>
<sequence length="150" mass="16149">MISAFFLLSLFTIQLGTQARILPAAGENGTFEFINVNYNNSPPPPPAPNASSPKTKMNNYRKEPSSPPPPPSASLTIGEAVLTTLPKPKMSDYGIIAKSPPPPPYASPTKGHVSSTILKPWTRQGGLEKTPQSRPHPRDIWIASTFVADC</sequence>
<proteinExistence type="predicted"/>
<evidence type="ECO:0000313" key="3">
    <source>
        <dbReference type="EMBL" id="KZM88468.1"/>
    </source>
</evidence>
<feature type="region of interest" description="Disordered" evidence="1">
    <location>
        <begin position="92"/>
        <end position="113"/>
    </location>
</feature>
<name>A0A164U5T7_DAUCS</name>
<protein>
    <submittedName>
        <fullName evidence="3">Uncharacterized protein</fullName>
    </submittedName>
</protein>
<reference evidence="4" key="2">
    <citation type="submission" date="2022-03" db="EMBL/GenBank/DDBJ databases">
        <title>Draft title - Genomic analysis of global carrot germplasm unveils the trajectory of domestication and the origin of high carotenoid orange carrot.</title>
        <authorList>
            <person name="Iorizzo M."/>
            <person name="Ellison S."/>
            <person name="Senalik D."/>
            <person name="Macko-Podgorni A."/>
            <person name="Grzebelus D."/>
            <person name="Bostan H."/>
            <person name="Rolling W."/>
            <person name="Curaba J."/>
            <person name="Simon P."/>
        </authorList>
    </citation>
    <scope>NUCLEOTIDE SEQUENCE</scope>
    <source>
        <tissue evidence="4">Leaf</tissue>
    </source>
</reference>
<accession>A0A164U5T7</accession>
<organism evidence="3">
    <name type="scientific">Daucus carota subsp. sativus</name>
    <name type="common">Carrot</name>
    <dbReference type="NCBI Taxonomy" id="79200"/>
    <lineage>
        <taxon>Eukaryota</taxon>
        <taxon>Viridiplantae</taxon>
        <taxon>Streptophyta</taxon>
        <taxon>Embryophyta</taxon>
        <taxon>Tracheophyta</taxon>
        <taxon>Spermatophyta</taxon>
        <taxon>Magnoliopsida</taxon>
        <taxon>eudicotyledons</taxon>
        <taxon>Gunneridae</taxon>
        <taxon>Pentapetalae</taxon>
        <taxon>asterids</taxon>
        <taxon>campanulids</taxon>
        <taxon>Apiales</taxon>
        <taxon>Apiaceae</taxon>
        <taxon>Apioideae</taxon>
        <taxon>Scandiceae</taxon>
        <taxon>Daucinae</taxon>
        <taxon>Daucus</taxon>
        <taxon>Daucus sect. Daucus</taxon>
    </lineage>
</organism>
<feature type="signal peptide" evidence="2">
    <location>
        <begin position="1"/>
        <end position="19"/>
    </location>
</feature>
<evidence type="ECO:0000313" key="4">
    <source>
        <dbReference type="EMBL" id="WOH09965.1"/>
    </source>
</evidence>
<evidence type="ECO:0000313" key="5">
    <source>
        <dbReference type="Proteomes" id="UP000077755"/>
    </source>
</evidence>